<dbReference type="InterPro" id="IPR016032">
    <property type="entry name" value="Sig_transdc_resp-reg_C-effctor"/>
</dbReference>
<dbReference type="PROSITE" id="PS00622">
    <property type="entry name" value="HTH_LUXR_1"/>
    <property type="match status" value="1"/>
</dbReference>
<dbReference type="AlphaFoldDB" id="A0A845AMG6"/>
<evidence type="ECO:0000256" key="1">
    <source>
        <dbReference type="ARBA" id="ARBA00022553"/>
    </source>
</evidence>
<dbReference type="RefSeq" id="WP_160779370.1">
    <property type="nucleotide sequence ID" value="NZ_BAAAZF010000001.1"/>
</dbReference>
<accession>A0A845AMG6</accession>
<dbReference type="Pfam" id="PF00072">
    <property type="entry name" value="Response_reg"/>
    <property type="match status" value="1"/>
</dbReference>
<dbReference type="InterPro" id="IPR036388">
    <property type="entry name" value="WH-like_DNA-bd_sf"/>
</dbReference>
<keyword evidence="1 3" id="KW-0597">Phosphoprotein</keyword>
<reference evidence="6 7" key="1">
    <citation type="submission" date="2019-12" db="EMBL/GenBank/DDBJ databases">
        <title>Genomic-based taxomic classification of the family Erythrobacteraceae.</title>
        <authorList>
            <person name="Xu L."/>
        </authorList>
    </citation>
    <scope>NUCLEOTIDE SEQUENCE [LARGE SCALE GENOMIC DNA]</scope>
    <source>
        <strain evidence="6 7">JCM 16677</strain>
    </source>
</reference>
<comment type="caution">
    <text evidence="6">The sequence shown here is derived from an EMBL/GenBank/DDBJ whole genome shotgun (WGS) entry which is preliminary data.</text>
</comment>
<dbReference type="InterPro" id="IPR001789">
    <property type="entry name" value="Sig_transdc_resp-reg_receiver"/>
</dbReference>
<dbReference type="InterPro" id="IPR000792">
    <property type="entry name" value="Tscrpt_reg_LuxR_C"/>
</dbReference>
<dbReference type="Gene3D" id="3.40.50.2300">
    <property type="match status" value="1"/>
</dbReference>
<feature type="domain" description="HTH luxR-type" evidence="4">
    <location>
        <begin position="145"/>
        <end position="210"/>
    </location>
</feature>
<dbReference type="SMART" id="SM00448">
    <property type="entry name" value="REC"/>
    <property type="match status" value="1"/>
</dbReference>
<evidence type="ECO:0000313" key="7">
    <source>
        <dbReference type="Proteomes" id="UP000446786"/>
    </source>
</evidence>
<organism evidence="6 7">
    <name type="scientific">Parerythrobacter jejuensis</name>
    <dbReference type="NCBI Taxonomy" id="795812"/>
    <lineage>
        <taxon>Bacteria</taxon>
        <taxon>Pseudomonadati</taxon>
        <taxon>Pseudomonadota</taxon>
        <taxon>Alphaproteobacteria</taxon>
        <taxon>Sphingomonadales</taxon>
        <taxon>Erythrobacteraceae</taxon>
        <taxon>Parerythrobacter</taxon>
    </lineage>
</organism>
<dbReference type="PRINTS" id="PR00038">
    <property type="entry name" value="HTHLUXR"/>
</dbReference>
<dbReference type="SMART" id="SM00421">
    <property type="entry name" value="HTH_LUXR"/>
    <property type="match status" value="1"/>
</dbReference>
<feature type="domain" description="Response regulatory" evidence="5">
    <location>
        <begin position="8"/>
        <end position="129"/>
    </location>
</feature>
<evidence type="ECO:0000256" key="2">
    <source>
        <dbReference type="ARBA" id="ARBA00023125"/>
    </source>
</evidence>
<dbReference type="PROSITE" id="PS50110">
    <property type="entry name" value="RESPONSE_REGULATORY"/>
    <property type="match status" value="1"/>
</dbReference>
<feature type="modified residue" description="4-aspartylphosphate" evidence="3">
    <location>
        <position position="64"/>
    </location>
</feature>
<dbReference type="InterPro" id="IPR011006">
    <property type="entry name" value="CheY-like_superfamily"/>
</dbReference>
<dbReference type="EMBL" id="WTYE01000001">
    <property type="protein sequence ID" value="MXP31982.1"/>
    <property type="molecule type" value="Genomic_DNA"/>
</dbReference>
<dbReference type="GO" id="GO:0003677">
    <property type="term" value="F:DNA binding"/>
    <property type="evidence" value="ECO:0007669"/>
    <property type="project" value="UniProtKB-KW"/>
</dbReference>
<name>A0A845AMG6_9SPHN</name>
<evidence type="ECO:0000259" key="5">
    <source>
        <dbReference type="PROSITE" id="PS50110"/>
    </source>
</evidence>
<dbReference type="Gene3D" id="1.10.10.10">
    <property type="entry name" value="Winged helix-like DNA-binding domain superfamily/Winged helix DNA-binding domain"/>
    <property type="match status" value="1"/>
</dbReference>
<dbReference type="SUPFAM" id="SSF52172">
    <property type="entry name" value="CheY-like"/>
    <property type="match status" value="1"/>
</dbReference>
<dbReference type="InterPro" id="IPR058245">
    <property type="entry name" value="NreC/VraR/RcsB-like_REC"/>
</dbReference>
<dbReference type="GO" id="GO:0000160">
    <property type="term" value="P:phosphorelay signal transduction system"/>
    <property type="evidence" value="ECO:0007669"/>
    <property type="project" value="InterPro"/>
</dbReference>
<dbReference type="CDD" id="cd06170">
    <property type="entry name" value="LuxR_C_like"/>
    <property type="match status" value="1"/>
</dbReference>
<dbReference type="OrthoDB" id="9782896at2"/>
<dbReference type="CDD" id="cd17535">
    <property type="entry name" value="REC_NarL-like"/>
    <property type="match status" value="1"/>
</dbReference>
<dbReference type="SUPFAM" id="SSF46894">
    <property type="entry name" value="C-terminal effector domain of the bipartite response regulators"/>
    <property type="match status" value="1"/>
</dbReference>
<proteinExistence type="predicted"/>
<dbReference type="PANTHER" id="PTHR43214">
    <property type="entry name" value="TWO-COMPONENT RESPONSE REGULATOR"/>
    <property type="match status" value="1"/>
</dbReference>
<protein>
    <submittedName>
        <fullName evidence="6">Response regulator</fullName>
    </submittedName>
</protein>
<keyword evidence="7" id="KW-1185">Reference proteome</keyword>
<evidence type="ECO:0000259" key="4">
    <source>
        <dbReference type="PROSITE" id="PS50043"/>
    </source>
</evidence>
<keyword evidence="2" id="KW-0238">DNA-binding</keyword>
<dbReference type="PROSITE" id="PS50043">
    <property type="entry name" value="HTH_LUXR_2"/>
    <property type="match status" value="1"/>
</dbReference>
<dbReference type="GO" id="GO:0006355">
    <property type="term" value="P:regulation of DNA-templated transcription"/>
    <property type="evidence" value="ECO:0007669"/>
    <property type="project" value="InterPro"/>
</dbReference>
<evidence type="ECO:0000313" key="6">
    <source>
        <dbReference type="EMBL" id="MXP31982.1"/>
    </source>
</evidence>
<dbReference type="Proteomes" id="UP000446786">
    <property type="component" value="Unassembled WGS sequence"/>
</dbReference>
<sequence>MTFGRRFSAVVADDHAIIRQALTSALGESDELEGLEIMICEEVENGIEAIGAIRKHRPDLLMLDVSMPHAGGTEVLLEARRWSPETKVVVFTGIAASGKIAEIVDAGADGVFCKSDDLAELTRAIPRILQGARIICARYLAELEKVADRSPLTDRERQVLNLVVAGRTNREIAETLGISAKTVDRHRTNMMAKTGVHSGTELVAFALREGLIDPMGSQA</sequence>
<evidence type="ECO:0000256" key="3">
    <source>
        <dbReference type="PROSITE-ProRule" id="PRU00169"/>
    </source>
</evidence>
<dbReference type="InterPro" id="IPR039420">
    <property type="entry name" value="WalR-like"/>
</dbReference>
<gene>
    <name evidence="6" type="ORF">GRI94_09120</name>
</gene>
<dbReference type="Pfam" id="PF00196">
    <property type="entry name" value="GerE"/>
    <property type="match status" value="1"/>
</dbReference>